<proteinExistence type="predicted"/>
<reference evidence="1 2" key="1">
    <citation type="submission" date="2019-03" db="EMBL/GenBank/DDBJ databases">
        <title>Flavobacterium LB-D12 sp. nov., isolated from arctic soil.</title>
        <authorList>
            <person name="Chaudhary D.K."/>
        </authorList>
    </citation>
    <scope>NUCLEOTIDE SEQUENCE [LARGE SCALE GENOMIC DNA]</scope>
    <source>
        <strain evidence="1 2">LB-D12</strain>
    </source>
</reference>
<accession>A0A4R5CR81</accession>
<sequence length="178" mass="20675">MNTKKILLAENQVVTNELITFQINRHQNGKTLLSKLAKIGYVASSIESWESIETHFKQPFPQANLTFNLQTEGIEKEYRDAEAFYLKNRYHLRFDPVTELEQETIREQNRLYTSNDIQIEAYALILQTVENFNRLGKLGMRINWGATHTINSVFVSDKLNLTMEANKKHLIDIVSSLK</sequence>
<dbReference type="AlphaFoldDB" id="A0A4R5CR81"/>
<dbReference type="Proteomes" id="UP000294644">
    <property type="component" value="Unassembled WGS sequence"/>
</dbReference>
<name>A0A4R5CR81_9FLAO</name>
<evidence type="ECO:0000313" key="2">
    <source>
        <dbReference type="Proteomes" id="UP000294644"/>
    </source>
</evidence>
<keyword evidence="2" id="KW-1185">Reference proteome</keyword>
<evidence type="ECO:0000313" key="1">
    <source>
        <dbReference type="EMBL" id="TDE02726.1"/>
    </source>
</evidence>
<comment type="caution">
    <text evidence="1">The sequence shown here is derived from an EMBL/GenBank/DDBJ whole genome shotgun (WGS) entry which is preliminary data.</text>
</comment>
<dbReference type="RefSeq" id="WP_132066721.1">
    <property type="nucleotide sequence ID" value="NZ_SMFN01000014.1"/>
</dbReference>
<organism evidence="1 2">
    <name type="scientific">Flavobacterium sandaracinum</name>
    <dbReference type="NCBI Taxonomy" id="2541733"/>
    <lineage>
        <taxon>Bacteria</taxon>
        <taxon>Pseudomonadati</taxon>
        <taxon>Bacteroidota</taxon>
        <taxon>Flavobacteriia</taxon>
        <taxon>Flavobacteriales</taxon>
        <taxon>Flavobacteriaceae</taxon>
        <taxon>Flavobacterium</taxon>
    </lineage>
</organism>
<dbReference type="OrthoDB" id="1454783at2"/>
<protein>
    <submittedName>
        <fullName evidence="1">Uncharacterized protein</fullName>
    </submittedName>
</protein>
<gene>
    <name evidence="1" type="ORF">E0F91_11995</name>
</gene>
<dbReference type="EMBL" id="SMFN01000014">
    <property type="protein sequence ID" value="TDE02726.1"/>
    <property type="molecule type" value="Genomic_DNA"/>
</dbReference>